<dbReference type="EMBL" id="CP000552">
    <property type="protein sequence ID" value="ABM72828.1"/>
    <property type="molecule type" value="Genomic_DNA"/>
</dbReference>
<dbReference type="GO" id="GO:0006508">
    <property type="term" value="P:proteolysis"/>
    <property type="evidence" value="ECO:0007669"/>
    <property type="project" value="TreeGrafter"/>
</dbReference>
<evidence type="ECO:0000256" key="7">
    <source>
        <dbReference type="ARBA" id="ARBA00023211"/>
    </source>
</evidence>
<gene>
    <name evidence="10" type="primary">pepP</name>
    <name evidence="10" type="ordered locus">P9515_16211</name>
</gene>
<dbReference type="InterPro" id="IPR000994">
    <property type="entry name" value="Pept_M24"/>
</dbReference>
<dbReference type="SUPFAM" id="SSF53092">
    <property type="entry name" value="Creatinase/prolidase N-terminal domain"/>
    <property type="match status" value="1"/>
</dbReference>
<evidence type="ECO:0000259" key="9">
    <source>
        <dbReference type="SMART" id="SM01011"/>
    </source>
</evidence>
<reference evidence="10 11" key="1">
    <citation type="journal article" date="2007" name="PLoS Genet.">
        <title>Patterns and implications of gene gain and loss in the evolution of Prochlorococcus.</title>
        <authorList>
            <person name="Kettler G.C."/>
            <person name="Martiny A.C."/>
            <person name="Huang K."/>
            <person name="Zucker J."/>
            <person name="Coleman M.L."/>
            <person name="Rodrigue S."/>
            <person name="Chen F."/>
            <person name="Lapidus A."/>
            <person name="Ferriera S."/>
            <person name="Johnson J."/>
            <person name="Steglich C."/>
            <person name="Church G.M."/>
            <person name="Richardson P."/>
            <person name="Chisholm S.W."/>
        </authorList>
    </citation>
    <scope>NUCLEOTIDE SEQUENCE [LARGE SCALE GENOMIC DNA]</scope>
    <source>
        <strain evidence="10 11">MIT 9515</strain>
    </source>
</reference>
<keyword evidence="10" id="KW-0645">Protease</keyword>
<evidence type="ECO:0000256" key="2">
    <source>
        <dbReference type="ARBA" id="ARBA00001936"/>
    </source>
</evidence>
<dbReference type="InterPro" id="IPR036005">
    <property type="entry name" value="Creatinase/aminopeptidase-like"/>
</dbReference>
<dbReference type="GO" id="GO:0070006">
    <property type="term" value="F:metalloaminopeptidase activity"/>
    <property type="evidence" value="ECO:0007669"/>
    <property type="project" value="InterPro"/>
</dbReference>
<dbReference type="PANTHER" id="PTHR43226:SF4">
    <property type="entry name" value="XAA-PRO AMINOPEPTIDASE 3"/>
    <property type="match status" value="1"/>
</dbReference>
<organism evidence="10 11">
    <name type="scientific">Prochlorococcus marinus (strain MIT 9515)</name>
    <dbReference type="NCBI Taxonomy" id="167542"/>
    <lineage>
        <taxon>Bacteria</taxon>
        <taxon>Bacillati</taxon>
        <taxon>Cyanobacteriota</taxon>
        <taxon>Cyanophyceae</taxon>
        <taxon>Synechococcales</taxon>
        <taxon>Prochlorococcaceae</taxon>
        <taxon>Prochlorococcus</taxon>
    </lineage>
</organism>
<dbReference type="Gene3D" id="3.90.230.10">
    <property type="entry name" value="Creatinase/methionine aminopeptidase superfamily"/>
    <property type="match status" value="1"/>
</dbReference>
<dbReference type="Gene3D" id="3.40.350.10">
    <property type="entry name" value="Creatinase/prolidase N-terminal domain"/>
    <property type="match status" value="1"/>
</dbReference>
<dbReference type="GeneID" id="60201901"/>
<comment type="catalytic activity">
    <reaction evidence="1">
        <text>Release of any N-terminal amino acid, including proline, that is linked to proline, even from a dipeptide or tripeptide.</text>
        <dbReference type="EC" id="3.4.11.9"/>
    </reaction>
</comment>
<dbReference type="InterPro" id="IPR007865">
    <property type="entry name" value="Aminopep_P_N"/>
</dbReference>
<evidence type="ECO:0000256" key="3">
    <source>
        <dbReference type="ARBA" id="ARBA00008766"/>
    </source>
</evidence>
<keyword evidence="5 8" id="KW-0479">Metal-binding</keyword>
<dbReference type="PANTHER" id="PTHR43226">
    <property type="entry name" value="XAA-PRO AMINOPEPTIDASE 3"/>
    <property type="match status" value="1"/>
</dbReference>
<proteinExistence type="inferred from homology"/>
<dbReference type="AlphaFoldDB" id="A2BYG7"/>
<evidence type="ECO:0000313" key="10">
    <source>
        <dbReference type="EMBL" id="ABM72828.1"/>
    </source>
</evidence>
<dbReference type="InterPro" id="IPR029149">
    <property type="entry name" value="Creatin/AminoP/Spt16_N"/>
</dbReference>
<keyword evidence="7" id="KW-0464">Manganese</keyword>
<dbReference type="Pfam" id="PF05195">
    <property type="entry name" value="AMP_N"/>
    <property type="match status" value="1"/>
</dbReference>
<dbReference type="GO" id="GO:0030145">
    <property type="term" value="F:manganese ion binding"/>
    <property type="evidence" value="ECO:0007669"/>
    <property type="project" value="InterPro"/>
</dbReference>
<dbReference type="PROSITE" id="PS00491">
    <property type="entry name" value="PROLINE_PEPTIDASE"/>
    <property type="match status" value="1"/>
</dbReference>
<comment type="cofactor">
    <cofactor evidence="2">
        <name>Mn(2+)</name>
        <dbReference type="ChEBI" id="CHEBI:29035"/>
    </cofactor>
</comment>
<evidence type="ECO:0000256" key="8">
    <source>
        <dbReference type="RuleBase" id="RU000590"/>
    </source>
</evidence>
<keyword evidence="10" id="KW-0031">Aminopeptidase</keyword>
<dbReference type="HOGENOM" id="CLU_017266_1_0_3"/>
<dbReference type="GO" id="GO:0005829">
    <property type="term" value="C:cytosol"/>
    <property type="evidence" value="ECO:0007669"/>
    <property type="project" value="TreeGrafter"/>
</dbReference>
<dbReference type="InterPro" id="IPR001131">
    <property type="entry name" value="Peptidase_M24B_aminopep-P_CS"/>
</dbReference>
<evidence type="ECO:0000256" key="1">
    <source>
        <dbReference type="ARBA" id="ARBA00001424"/>
    </source>
</evidence>
<dbReference type="Pfam" id="PF00557">
    <property type="entry name" value="Peptidase_M24"/>
    <property type="match status" value="1"/>
</dbReference>
<comment type="similarity">
    <text evidence="3 8">Belongs to the peptidase M24B family.</text>
</comment>
<accession>A2BYG7</accession>
<dbReference type="SMART" id="SM01011">
    <property type="entry name" value="AMP_N"/>
    <property type="match status" value="1"/>
</dbReference>
<sequence>MFKTNTKIFEERREIFLKKLNGKAAIISSSSLVNHHADCEYPFRQDSNFWYLTGFDEPDSIALFLSNKPKGERYILFVAPKDIISEVWHGFRWGVEGAEREFKADKAHSISDFKRLLPVYISDSEDIVYSQNKHSKFEKIVLEIFSKQIEARSKEGKEEINIESPEIYLNEMRLIKSDFEISRMREATQISAEAHELVRESISLKKNERQIQGLIEGFFLEKGARGPAYNSIVASGDNACILHYTLNNSDLNKGDLLLVDAGCSLMDYYNGDITRTIPIGGKFSKEQKIIYEIVLEAQKNAIKHSVKGSNTTNVHNVALRILVDGLKEIGLLRGDTDGIIENGSYKHLYMHRTGHWLGLDVHDVGAYRMGEYDVPLQNGMILTVEPGIYISDRIPVPEGQPSIDEKWKGIGIRIEDDILVKEKEPEILSIAALKEISDLEY</sequence>
<dbReference type="KEGG" id="pmc:P9515_16211"/>
<dbReference type="OrthoDB" id="9806388at2"/>
<keyword evidence="6 10" id="KW-0378">Hydrolase</keyword>
<evidence type="ECO:0000313" key="11">
    <source>
        <dbReference type="Proteomes" id="UP000001589"/>
    </source>
</evidence>
<dbReference type="RefSeq" id="WP_011820923.1">
    <property type="nucleotide sequence ID" value="NC_008817.1"/>
</dbReference>
<dbReference type="InterPro" id="IPR052433">
    <property type="entry name" value="X-Pro_dipept-like"/>
</dbReference>
<protein>
    <recommendedName>
        <fullName evidence="4">Xaa-Pro aminopeptidase</fullName>
        <ecNumber evidence="4">3.4.11.9</ecNumber>
    </recommendedName>
</protein>
<evidence type="ECO:0000256" key="5">
    <source>
        <dbReference type="ARBA" id="ARBA00022723"/>
    </source>
</evidence>
<dbReference type="CDD" id="cd01087">
    <property type="entry name" value="Prolidase"/>
    <property type="match status" value="1"/>
</dbReference>
<dbReference type="Proteomes" id="UP000001589">
    <property type="component" value="Chromosome"/>
</dbReference>
<dbReference type="SUPFAM" id="SSF55920">
    <property type="entry name" value="Creatinase/aminopeptidase"/>
    <property type="match status" value="1"/>
</dbReference>
<evidence type="ECO:0000256" key="6">
    <source>
        <dbReference type="ARBA" id="ARBA00022801"/>
    </source>
</evidence>
<evidence type="ECO:0000256" key="4">
    <source>
        <dbReference type="ARBA" id="ARBA00012574"/>
    </source>
</evidence>
<dbReference type="eggNOG" id="COG0006">
    <property type="taxonomic scope" value="Bacteria"/>
</dbReference>
<feature type="domain" description="Aminopeptidase P N-terminal" evidence="9">
    <location>
        <begin position="4"/>
        <end position="138"/>
    </location>
</feature>
<dbReference type="STRING" id="167542.P9515_16211"/>
<name>A2BYG7_PROM5</name>
<dbReference type="EC" id="3.4.11.9" evidence="4"/>